<dbReference type="AlphaFoldDB" id="A0AAU9V2M6"/>
<reference evidence="2" key="1">
    <citation type="submission" date="2022-03" db="EMBL/GenBank/DDBJ databases">
        <authorList>
            <person name="Tunstrom K."/>
        </authorList>
    </citation>
    <scope>NUCLEOTIDE SEQUENCE</scope>
</reference>
<feature type="region of interest" description="Disordered" evidence="1">
    <location>
        <begin position="55"/>
        <end position="87"/>
    </location>
</feature>
<accession>A0AAU9V2M6</accession>
<dbReference type="Proteomes" id="UP001153954">
    <property type="component" value="Unassembled WGS sequence"/>
</dbReference>
<protein>
    <submittedName>
        <fullName evidence="2">Uncharacterized protein</fullName>
    </submittedName>
</protein>
<sequence>MWDSWQLSVYPLKPHGVHIRRLGRGRRNPDSSANPGGVPLRALIRRVSGVSHASHLLGGARRTPHAPTRADLLDSRLPQVDRPLPSV</sequence>
<keyword evidence="3" id="KW-1185">Reference proteome</keyword>
<dbReference type="EMBL" id="CAKOGL010000027">
    <property type="protein sequence ID" value="CAH2104421.1"/>
    <property type="molecule type" value="Genomic_DNA"/>
</dbReference>
<comment type="caution">
    <text evidence="2">The sequence shown here is derived from an EMBL/GenBank/DDBJ whole genome shotgun (WGS) entry which is preliminary data.</text>
</comment>
<evidence type="ECO:0000313" key="3">
    <source>
        <dbReference type="Proteomes" id="UP001153954"/>
    </source>
</evidence>
<gene>
    <name evidence="2" type="ORF">EEDITHA_LOCUS18797</name>
</gene>
<evidence type="ECO:0000256" key="1">
    <source>
        <dbReference type="SAM" id="MobiDB-lite"/>
    </source>
</evidence>
<proteinExistence type="predicted"/>
<evidence type="ECO:0000313" key="2">
    <source>
        <dbReference type="EMBL" id="CAH2104421.1"/>
    </source>
</evidence>
<name>A0AAU9V2M6_EUPED</name>
<organism evidence="2 3">
    <name type="scientific">Euphydryas editha</name>
    <name type="common">Edith's checkerspot</name>
    <dbReference type="NCBI Taxonomy" id="104508"/>
    <lineage>
        <taxon>Eukaryota</taxon>
        <taxon>Metazoa</taxon>
        <taxon>Ecdysozoa</taxon>
        <taxon>Arthropoda</taxon>
        <taxon>Hexapoda</taxon>
        <taxon>Insecta</taxon>
        <taxon>Pterygota</taxon>
        <taxon>Neoptera</taxon>
        <taxon>Endopterygota</taxon>
        <taxon>Lepidoptera</taxon>
        <taxon>Glossata</taxon>
        <taxon>Ditrysia</taxon>
        <taxon>Papilionoidea</taxon>
        <taxon>Nymphalidae</taxon>
        <taxon>Nymphalinae</taxon>
        <taxon>Euphydryas</taxon>
    </lineage>
</organism>